<evidence type="ECO:0008006" key="4">
    <source>
        <dbReference type="Google" id="ProtNLM"/>
    </source>
</evidence>
<keyword evidence="1" id="KW-0732">Signal</keyword>
<feature type="chain" id="PRO_5040318734" description="Lipoprotein" evidence="1">
    <location>
        <begin position="18"/>
        <end position="79"/>
    </location>
</feature>
<dbReference type="EMBL" id="CANHGI010000004">
    <property type="protein sequence ID" value="CAI5447608.1"/>
    <property type="molecule type" value="Genomic_DNA"/>
</dbReference>
<dbReference type="AlphaFoldDB" id="A0A9P1N2L0"/>
<gene>
    <name evidence="2" type="ORF">CAMP_LOCUS10245</name>
</gene>
<accession>A0A9P1N2L0</accession>
<protein>
    <recommendedName>
        <fullName evidence="4">Lipoprotein</fullName>
    </recommendedName>
</protein>
<name>A0A9P1N2L0_9PELO</name>
<evidence type="ECO:0000313" key="2">
    <source>
        <dbReference type="EMBL" id="CAI5447608.1"/>
    </source>
</evidence>
<keyword evidence="3" id="KW-1185">Reference proteome</keyword>
<comment type="caution">
    <text evidence="2">The sequence shown here is derived from an EMBL/GenBank/DDBJ whole genome shotgun (WGS) entry which is preliminary data.</text>
</comment>
<evidence type="ECO:0000256" key="1">
    <source>
        <dbReference type="SAM" id="SignalP"/>
    </source>
</evidence>
<sequence>MKTVIFALIFLFSTCSPKDLTTGLTTDYLEALGALYNGGNVVIKSFNTNMQRNCFFSPTQCMMEPAKPINKLVHNDAFC</sequence>
<evidence type="ECO:0000313" key="3">
    <source>
        <dbReference type="Proteomes" id="UP001152747"/>
    </source>
</evidence>
<feature type="signal peptide" evidence="1">
    <location>
        <begin position="1"/>
        <end position="17"/>
    </location>
</feature>
<proteinExistence type="predicted"/>
<reference evidence="2" key="1">
    <citation type="submission" date="2022-11" db="EMBL/GenBank/DDBJ databases">
        <authorList>
            <person name="Kikuchi T."/>
        </authorList>
    </citation>
    <scope>NUCLEOTIDE SEQUENCE</scope>
    <source>
        <strain evidence="2">PS1010</strain>
    </source>
</reference>
<dbReference type="Proteomes" id="UP001152747">
    <property type="component" value="Unassembled WGS sequence"/>
</dbReference>
<organism evidence="2 3">
    <name type="scientific">Caenorhabditis angaria</name>
    <dbReference type="NCBI Taxonomy" id="860376"/>
    <lineage>
        <taxon>Eukaryota</taxon>
        <taxon>Metazoa</taxon>
        <taxon>Ecdysozoa</taxon>
        <taxon>Nematoda</taxon>
        <taxon>Chromadorea</taxon>
        <taxon>Rhabditida</taxon>
        <taxon>Rhabditina</taxon>
        <taxon>Rhabditomorpha</taxon>
        <taxon>Rhabditoidea</taxon>
        <taxon>Rhabditidae</taxon>
        <taxon>Peloderinae</taxon>
        <taxon>Caenorhabditis</taxon>
    </lineage>
</organism>